<dbReference type="Pfam" id="PF19841">
    <property type="entry name" value="GldN"/>
    <property type="match status" value="1"/>
</dbReference>
<evidence type="ECO:0008006" key="4">
    <source>
        <dbReference type="Google" id="ProtNLM"/>
    </source>
</evidence>
<protein>
    <recommendedName>
        <fullName evidence="4">Gliding motility protein GldN</fullName>
    </recommendedName>
</protein>
<accession>A0A098SB79</accession>
<gene>
    <name evidence="2" type="ORF">IX84_06220</name>
</gene>
<feature type="chain" id="PRO_5001948127" description="Gliding motility protein GldN" evidence="1">
    <location>
        <begin position="21"/>
        <end position="272"/>
    </location>
</feature>
<sequence>MKYYLIPALSLLLTPLFAQTESTRLPLNDITHRTLLHEERPLPYPPIREADILWEKRVWRVIDTREKINLPFRYPKQPFVTLLTEAVESGRLQAFSTANDEFSLPLSQQEVTGMLYRIDTVPIYDFDTDTEIYQVVKDELNPEDVKRFRIKEHWFFDTRTSTLQVRILGIAPLIEEYDDNGNFRYERPLFWIYYPDARELLAHAEAPTDGLAHSPMSWADVFDMRKFSSYIMKASNIHDERLEGTYTGVDLLQQSQKLEQEIFNFEHDLWSY</sequence>
<dbReference type="InterPro" id="IPR019847">
    <property type="entry name" value="Gliding_motility_assoc_GldN"/>
</dbReference>
<dbReference type="RefSeq" id="WP_044217517.1">
    <property type="nucleotide sequence ID" value="NZ_JBKAGJ010000001.1"/>
</dbReference>
<reference evidence="2 3" key="1">
    <citation type="journal article" date="2014" name="Int. J. Syst. Evol. Microbiol.">
        <title>Phaeodactylibacter xiamenensis gen. nov., sp. nov., a member of the family Saprospiraceae isolated from the marine alga Phaeodactylum tricornutum.</title>
        <authorList>
            <person name="Chen Z.Jr."/>
            <person name="Lei X."/>
            <person name="Lai Q."/>
            <person name="Li Y."/>
            <person name="Zhang B."/>
            <person name="Zhang J."/>
            <person name="Zhang H."/>
            <person name="Yang L."/>
            <person name="Zheng W."/>
            <person name="Tian Y."/>
            <person name="Yu Z."/>
            <person name="Xu H.Jr."/>
            <person name="Zheng T."/>
        </authorList>
    </citation>
    <scope>NUCLEOTIDE SEQUENCE [LARGE SCALE GENOMIC DNA]</scope>
    <source>
        <strain evidence="2 3">KD52</strain>
    </source>
</reference>
<evidence type="ECO:0000256" key="1">
    <source>
        <dbReference type="SAM" id="SignalP"/>
    </source>
</evidence>
<comment type="caution">
    <text evidence="2">The sequence shown here is derived from an EMBL/GenBank/DDBJ whole genome shotgun (WGS) entry which is preliminary data.</text>
</comment>
<dbReference type="EMBL" id="JPOS01000014">
    <property type="protein sequence ID" value="KGE88898.1"/>
    <property type="molecule type" value="Genomic_DNA"/>
</dbReference>
<proteinExistence type="predicted"/>
<evidence type="ECO:0000313" key="3">
    <source>
        <dbReference type="Proteomes" id="UP000029736"/>
    </source>
</evidence>
<keyword evidence="1" id="KW-0732">Signal</keyword>
<dbReference type="OrthoDB" id="1141916at2"/>
<evidence type="ECO:0000313" key="2">
    <source>
        <dbReference type="EMBL" id="KGE88898.1"/>
    </source>
</evidence>
<feature type="signal peptide" evidence="1">
    <location>
        <begin position="1"/>
        <end position="20"/>
    </location>
</feature>
<dbReference type="AlphaFoldDB" id="A0A098SB79"/>
<organism evidence="2 3">
    <name type="scientific">Phaeodactylibacter xiamenensis</name>
    <dbReference type="NCBI Taxonomy" id="1524460"/>
    <lineage>
        <taxon>Bacteria</taxon>
        <taxon>Pseudomonadati</taxon>
        <taxon>Bacteroidota</taxon>
        <taxon>Saprospiria</taxon>
        <taxon>Saprospirales</taxon>
        <taxon>Haliscomenobacteraceae</taxon>
        <taxon>Phaeodactylibacter</taxon>
    </lineage>
</organism>
<name>A0A098SB79_9BACT</name>
<dbReference type="STRING" id="1524460.IX84_06220"/>
<keyword evidence="3" id="KW-1185">Reference proteome</keyword>
<dbReference type="Proteomes" id="UP000029736">
    <property type="component" value="Unassembled WGS sequence"/>
</dbReference>
<dbReference type="NCBIfam" id="TIGR03523">
    <property type="entry name" value="GldN"/>
    <property type="match status" value="1"/>
</dbReference>